<accession>A0A9D4CAD4</accession>
<dbReference type="Proteomes" id="UP000828390">
    <property type="component" value="Unassembled WGS sequence"/>
</dbReference>
<feature type="compositionally biased region" description="Gly residues" evidence="1">
    <location>
        <begin position="76"/>
        <end position="88"/>
    </location>
</feature>
<reference evidence="2" key="1">
    <citation type="journal article" date="2019" name="bioRxiv">
        <title>The Genome of the Zebra Mussel, Dreissena polymorpha: A Resource for Invasive Species Research.</title>
        <authorList>
            <person name="McCartney M.A."/>
            <person name="Auch B."/>
            <person name="Kono T."/>
            <person name="Mallez S."/>
            <person name="Zhang Y."/>
            <person name="Obille A."/>
            <person name="Becker A."/>
            <person name="Abrahante J.E."/>
            <person name="Garbe J."/>
            <person name="Badalamenti J.P."/>
            <person name="Herman A."/>
            <person name="Mangelson H."/>
            <person name="Liachko I."/>
            <person name="Sullivan S."/>
            <person name="Sone E.D."/>
            <person name="Koren S."/>
            <person name="Silverstein K.A.T."/>
            <person name="Beckman K.B."/>
            <person name="Gohl D.M."/>
        </authorList>
    </citation>
    <scope>NUCLEOTIDE SEQUENCE</scope>
    <source>
        <strain evidence="2">Duluth1</strain>
        <tissue evidence="2">Whole animal</tissue>
    </source>
</reference>
<evidence type="ECO:0000256" key="1">
    <source>
        <dbReference type="SAM" id="MobiDB-lite"/>
    </source>
</evidence>
<name>A0A9D4CAD4_DREPO</name>
<dbReference type="AlphaFoldDB" id="A0A9D4CAD4"/>
<proteinExistence type="predicted"/>
<reference evidence="2" key="2">
    <citation type="submission" date="2020-11" db="EMBL/GenBank/DDBJ databases">
        <authorList>
            <person name="McCartney M.A."/>
            <person name="Auch B."/>
            <person name="Kono T."/>
            <person name="Mallez S."/>
            <person name="Becker A."/>
            <person name="Gohl D.M."/>
            <person name="Silverstein K.A.T."/>
            <person name="Koren S."/>
            <person name="Bechman K.B."/>
            <person name="Herman A."/>
            <person name="Abrahante J.E."/>
            <person name="Garbe J."/>
        </authorList>
    </citation>
    <scope>NUCLEOTIDE SEQUENCE</scope>
    <source>
        <strain evidence="2">Duluth1</strain>
        <tissue evidence="2">Whole animal</tissue>
    </source>
</reference>
<evidence type="ECO:0000313" key="2">
    <source>
        <dbReference type="EMBL" id="KAH3720462.1"/>
    </source>
</evidence>
<evidence type="ECO:0000313" key="3">
    <source>
        <dbReference type="EMBL" id="KAH3895845.1"/>
    </source>
</evidence>
<gene>
    <name evidence="3" type="ORF">DPMN_020012</name>
    <name evidence="2" type="ORF">DPMN_063361</name>
</gene>
<feature type="region of interest" description="Disordered" evidence="1">
    <location>
        <begin position="43"/>
        <end position="94"/>
    </location>
</feature>
<protein>
    <submittedName>
        <fullName evidence="2">Uncharacterized protein</fullName>
    </submittedName>
</protein>
<comment type="caution">
    <text evidence="2">The sequence shown here is derived from an EMBL/GenBank/DDBJ whole genome shotgun (WGS) entry which is preliminary data.</text>
</comment>
<dbReference type="EMBL" id="JAIWYP010000001">
    <property type="protein sequence ID" value="KAH3895845.1"/>
    <property type="molecule type" value="Genomic_DNA"/>
</dbReference>
<sequence>MPITTKLFGDDVTKDLKACDSMFNIGSGKPWWKSKTLRPTHRPYRGSSNYSNYGGAGVGRFQPYPQRGGRPFRRGLSGGSFRGRGGYGQSPSGK</sequence>
<dbReference type="EMBL" id="JAIWYP010000013">
    <property type="protein sequence ID" value="KAH3720462.1"/>
    <property type="molecule type" value="Genomic_DNA"/>
</dbReference>
<keyword evidence="4" id="KW-1185">Reference proteome</keyword>
<evidence type="ECO:0000313" key="4">
    <source>
        <dbReference type="Proteomes" id="UP000828390"/>
    </source>
</evidence>
<organism evidence="2 4">
    <name type="scientific">Dreissena polymorpha</name>
    <name type="common">Zebra mussel</name>
    <name type="synonym">Mytilus polymorpha</name>
    <dbReference type="NCBI Taxonomy" id="45954"/>
    <lineage>
        <taxon>Eukaryota</taxon>
        <taxon>Metazoa</taxon>
        <taxon>Spiralia</taxon>
        <taxon>Lophotrochozoa</taxon>
        <taxon>Mollusca</taxon>
        <taxon>Bivalvia</taxon>
        <taxon>Autobranchia</taxon>
        <taxon>Heteroconchia</taxon>
        <taxon>Euheterodonta</taxon>
        <taxon>Imparidentia</taxon>
        <taxon>Neoheterodontei</taxon>
        <taxon>Myida</taxon>
        <taxon>Dreissenoidea</taxon>
        <taxon>Dreissenidae</taxon>
        <taxon>Dreissena</taxon>
    </lineage>
</organism>